<accession>A0ABT0BFH0</accession>
<keyword evidence="3" id="KW-1185">Reference proteome</keyword>
<feature type="transmembrane region" description="Helical" evidence="1">
    <location>
        <begin position="115"/>
        <end position="131"/>
    </location>
</feature>
<name>A0ABT0BFH0_9SPHN</name>
<comment type="caution">
    <text evidence="2">The sequence shown here is derived from an EMBL/GenBank/DDBJ whole genome shotgun (WGS) entry which is preliminary data.</text>
</comment>
<evidence type="ECO:0000313" key="3">
    <source>
        <dbReference type="Proteomes" id="UP001162881"/>
    </source>
</evidence>
<feature type="transmembrane region" description="Helical" evidence="1">
    <location>
        <begin position="80"/>
        <end position="103"/>
    </location>
</feature>
<keyword evidence="1" id="KW-0812">Transmembrane</keyword>
<gene>
    <name evidence="2" type="ORF">MTR62_13010</name>
</gene>
<proteinExistence type="predicted"/>
<keyword evidence="1" id="KW-1133">Transmembrane helix</keyword>
<feature type="transmembrane region" description="Helical" evidence="1">
    <location>
        <begin position="38"/>
        <end position="68"/>
    </location>
</feature>
<protein>
    <submittedName>
        <fullName evidence="2">Uncharacterized protein</fullName>
    </submittedName>
</protein>
<dbReference type="Proteomes" id="UP001162881">
    <property type="component" value="Unassembled WGS sequence"/>
</dbReference>
<keyword evidence="1" id="KW-0472">Membrane</keyword>
<dbReference type="EMBL" id="JALHLF010000053">
    <property type="protein sequence ID" value="MCJ2183603.1"/>
    <property type="molecule type" value="Genomic_DNA"/>
</dbReference>
<dbReference type="RefSeq" id="WP_244021572.1">
    <property type="nucleotide sequence ID" value="NZ_JALHLF010000053.1"/>
</dbReference>
<sequence>MSAESLAKSALVGAFSGTCLALAVIVSIDGGWTVSEAWSIPIILVMYSVMAAPFTGVGLCVFGLPLAMTLRPLLRYRWSAVLALALGALGGQIFFDIVVNLLWGHLSFTIFSRPSIGMAWGTTSALSYWYFERSALLRRGKPLN</sequence>
<evidence type="ECO:0000256" key="1">
    <source>
        <dbReference type="SAM" id="Phobius"/>
    </source>
</evidence>
<reference evidence="2" key="1">
    <citation type="submission" date="2022-03" db="EMBL/GenBank/DDBJ databases">
        <title>Identification of a novel bacterium isolated from mangrove sediments.</title>
        <authorList>
            <person name="Pan X."/>
        </authorList>
    </citation>
    <scope>NUCLEOTIDE SEQUENCE</scope>
    <source>
        <strain evidence="2">B1949</strain>
    </source>
</reference>
<feature type="transmembrane region" description="Helical" evidence="1">
    <location>
        <begin position="12"/>
        <end position="32"/>
    </location>
</feature>
<evidence type="ECO:0000313" key="2">
    <source>
        <dbReference type="EMBL" id="MCJ2183603.1"/>
    </source>
</evidence>
<organism evidence="2 3">
    <name type="scientific">Novosphingobium organovorum</name>
    <dbReference type="NCBI Taxonomy" id="2930092"/>
    <lineage>
        <taxon>Bacteria</taxon>
        <taxon>Pseudomonadati</taxon>
        <taxon>Pseudomonadota</taxon>
        <taxon>Alphaproteobacteria</taxon>
        <taxon>Sphingomonadales</taxon>
        <taxon>Sphingomonadaceae</taxon>
        <taxon>Novosphingobium</taxon>
    </lineage>
</organism>